<organism evidence="3 4">
    <name type="scientific">Nonomuraea helvata</name>
    <dbReference type="NCBI Taxonomy" id="37484"/>
    <lineage>
        <taxon>Bacteria</taxon>
        <taxon>Bacillati</taxon>
        <taxon>Actinomycetota</taxon>
        <taxon>Actinomycetes</taxon>
        <taxon>Streptosporangiales</taxon>
        <taxon>Streptosporangiaceae</taxon>
        <taxon>Nonomuraea</taxon>
    </lineage>
</organism>
<comment type="caution">
    <text evidence="3">The sequence shown here is derived from an EMBL/GenBank/DDBJ whole genome shotgun (WGS) entry which is preliminary data.</text>
</comment>
<dbReference type="SUPFAM" id="SSF55874">
    <property type="entry name" value="ATPase domain of HSP90 chaperone/DNA topoisomerase II/histidine kinase"/>
    <property type="match status" value="1"/>
</dbReference>
<keyword evidence="3" id="KW-0547">Nucleotide-binding</keyword>
<keyword evidence="1" id="KW-0723">Serine/threonine-protein kinase</keyword>
<dbReference type="RefSeq" id="WP_345002885.1">
    <property type="nucleotide sequence ID" value="NZ_BAAAXV010000012.1"/>
</dbReference>
<proteinExistence type="predicted"/>
<keyword evidence="1" id="KW-0418">Kinase</keyword>
<protein>
    <submittedName>
        <fullName evidence="3">ATP-binding protein</fullName>
    </submittedName>
</protein>
<reference evidence="3 4" key="1">
    <citation type="submission" date="2024-09" db="EMBL/GenBank/DDBJ databases">
        <authorList>
            <person name="Sun Q."/>
            <person name="Mori K."/>
        </authorList>
    </citation>
    <scope>NUCLEOTIDE SEQUENCE [LARGE SCALE GENOMIC DNA]</scope>
    <source>
        <strain evidence="3 4">JCM 3143</strain>
    </source>
</reference>
<gene>
    <name evidence="3" type="ORF">ACFFSA_43920</name>
</gene>
<dbReference type="GO" id="GO:0005524">
    <property type="term" value="F:ATP binding"/>
    <property type="evidence" value="ECO:0007669"/>
    <property type="project" value="UniProtKB-KW"/>
</dbReference>
<dbReference type="PANTHER" id="PTHR35526">
    <property type="entry name" value="ANTI-SIGMA-F FACTOR RSBW-RELATED"/>
    <property type="match status" value="1"/>
</dbReference>
<accession>A0ABV5SGX5</accession>
<dbReference type="Pfam" id="PF13581">
    <property type="entry name" value="HATPase_c_2"/>
    <property type="match status" value="1"/>
</dbReference>
<dbReference type="PANTHER" id="PTHR35526:SF3">
    <property type="entry name" value="ANTI-SIGMA-F FACTOR RSBW"/>
    <property type="match status" value="1"/>
</dbReference>
<evidence type="ECO:0000313" key="3">
    <source>
        <dbReference type="EMBL" id="MFB9630063.1"/>
    </source>
</evidence>
<dbReference type="EMBL" id="JBHMBW010000080">
    <property type="protein sequence ID" value="MFB9630063.1"/>
    <property type="molecule type" value="Genomic_DNA"/>
</dbReference>
<evidence type="ECO:0000256" key="1">
    <source>
        <dbReference type="ARBA" id="ARBA00022527"/>
    </source>
</evidence>
<sequence length="132" mass="14090">MNAAPASWTFASRACSVFKARQAARAQLVEWGLHQACEFAELLVSELVTNAVRHARGIVRLNLSAADGLLRCEVEDSSPLPPRPRAAAPDDEGSRGLLLVEVFSSGWGSAPTGWGKVVWFELPVPVPAALNA</sequence>
<feature type="domain" description="Histidine kinase/HSP90-like ATPase" evidence="2">
    <location>
        <begin position="13"/>
        <end position="103"/>
    </location>
</feature>
<keyword evidence="1" id="KW-0808">Transferase</keyword>
<keyword evidence="4" id="KW-1185">Reference proteome</keyword>
<dbReference type="CDD" id="cd16936">
    <property type="entry name" value="HATPase_RsbW-like"/>
    <property type="match status" value="1"/>
</dbReference>
<dbReference type="InterPro" id="IPR050267">
    <property type="entry name" value="Anti-sigma-factor_SerPK"/>
</dbReference>
<dbReference type="Proteomes" id="UP001589532">
    <property type="component" value="Unassembled WGS sequence"/>
</dbReference>
<evidence type="ECO:0000259" key="2">
    <source>
        <dbReference type="Pfam" id="PF13581"/>
    </source>
</evidence>
<name>A0ABV5SGX5_9ACTN</name>
<dbReference type="Gene3D" id="3.30.565.10">
    <property type="entry name" value="Histidine kinase-like ATPase, C-terminal domain"/>
    <property type="match status" value="1"/>
</dbReference>
<dbReference type="InterPro" id="IPR036890">
    <property type="entry name" value="HATPase_C_sf"/>
</dbReference>
<dbReference type="InterPro" id="IPR003594">
    <property type="entry name" value="HATPase_dom"/>
</dbReference>
<keyword evidence="3" id="KW-0067">ATP-binding</keyword>
<evidence type="ECO:0000313" key="4">
    <source>
        <dbReference type="Proteomes" id="UP001589532"/>
    </source>
</evidence>